<feature type="compositionally biased region" description="Acidic residues" evidence="3">
    <location>
        <begin position="893"/>
        <end position="902"/>
    </location>
</feature>
<feature type="compositionally biased region" description="Low complexity" evidence="3">
    <location>
        <begin position="679"/>
        <end position="688"/>
    </location>
</feature>
<evidence type="ECO:0000259" key="4">
    <source>
        <dbReference type="PROSITE" id="PS50048"/>
    </source>
</evidence>
<dbReference type="GO" id="GO:0006285">
    <property type="term" value="P:base-excision repair, AP site formation"/>
    <property type="evidence" value="ECO:0007669"/>
    <property type="project" value="UniProtKB-ARBA"/>
</dbReference>
<sequence length="2156" mass="237796">MAQSWLPRDLILESDLVERLFAWHGTLPEHHEACRNDFFKADRKDLQYLLQPLVNALPGVSGRGGKTLQAKAERALLVSADLDLMWEAFGAQMRVERKDFKQCIETAPQDVFIGLIQYYAKLGDMSPLNFRAMNIEAGRQAWAGDSWETIDDGLAGFLANVKKGRKQIKAVANKEATLPTKKAPAVLKKNPRSESPFSASSPDIEMPSSPPIRTTAPRTIRAPTFPMPQTEDKRIADEAFARAMGQTAAAKRKCVTSTNGTPNNSRTGIEDEAFARAMGHTNAMKSKPPPSTKGTQVITQKSFRDEAFARASGNTTAAKNKPVQSTAGTPSVVPKSFADEAFARAMDSAAAKRKRAPSQEGTPDTATKDMHKIKRQRLTKDVNAKSSRKSLVVSPPVETKLSSPVPVPSIETQKTPQNRQKLLQQALPEKSLPKENVSQKMAPIKKEVISKRKPPGLREIPGSKELTSSKRPEAAEPLVLKKSHKKASSSEKAPQKTSKPEGSGPRRPSSRERLSADEVSSRIEESARLHEQDETAPTKRRSSKTSEAAVAEKETAEALKHWRTEEEKHWMEMEQRAIVNDERDTIEYWREVEAKHVEEEKLRGQPEAVLPPGSQEIHRLELEKILEQRRIAEEERSQQRSQQKDASQRRKSQTGIQDTDKKRRKQTKNQQRKQRREAQAALARLQNRSLSPVKRRREATGTVSPPPIHEVNDSTQADEPSSAVQDEDTVDLSKLDMSVSEVQNPNETENDMPNTLQESSPMVQRNSSLASPAGPSTPGVPAPACRTCRLRHRACDRVRPGCGECSKREVGCVWDRDAEVSLQKPKTSSHKKKTKCAMPEPKACRTCNTKHRRCDRKGPICGECSKNGRECVWSSDTATPRAPAPAEASGSAEEQERDEVPELVEPQRDEMPGYVQQTGLDEEPDHEETPEERDMRQLASQLTTTQDEPASSTLLALASPPTRNSQRLSQTVMPVLPPTREEPITQAPENGYTSSQALILALSKANIIARMTSNKASRPASTASGDSDRDDDLQEEIQPEPASLVKRRVMVAVEVRPAKLFGRSDSEDREAGEDTSFEADVGEAAEVQTESVIKDEGMEDEMIEPARPASPAIVENDDEDMNEDVEDASDSSRDDTEDLILHDISGYDSADAEDEDLRDSEEDDETDASVRRHERSRGFVDDLASENSDEEEEEIEDHSSDQETKSEEEREEEKVDAPAVNWGESSDDEEDDGIHKIAAPAPDSGSLANINAKPVVTAQTQTPESDDAATQNADVQSSGQDVDINTKMVVPADEAEQEVESSAQIDDAQQGSNDTLERGNLAMEAKPQSPISASFGPDKHHSLRESLVNAIRQDDDSEQAIDAVLSQPPRSASPELGDANLLALSPSIFTHNFQSPSAKEGEGKHVLEVAESVYEDDDPVQYPELGDLLDRVSEEEPEDDGMDVDNDSMPSVGDRPIRGPLIADEKSLETPTETPDVQMIDDDDDSDFSEDDLAGAQDFPQSKPLEEYPDDVKFEPSQLEAMSPPERLTQLQLPDLPPGMVASQYPAVFYPPLPTMGNVLSSPGEGDINAMTALDPTQTSPATSTSDDASAVTAPEYSQDSPEPKPDAAPLEEPHKADSEPTHIAEHVNKNVGPKSHFFNPMIRSAWPTMRMGRNVNEREKPQKKKKKRNGKSQTVPTVKKTQNSDVIVANTQLPADSPDIERLRSQSSGQAIVLETQSSAVPESPLSLPNSAVPKPDSGPAYNECSTRGVDFTWERDDGARQQTPLKPPILDSQHGSDDAISPEKVAAIQPPSTPSKRKTGKASSFFDTPSPKKPRPAAGTVSCIDVPPLSNSVFGLIQEELAHKPFQLLVAVVFLNKTRGKYAIPVFREVIEAYPTPQALEKAHPATLSEIIKPLGLFNQRAATLVNLARVWNLHPPTKGRRVMTPKYPSLESHKGIGPLEVLGDDDEREGALEIGHLPGIGAYAFDSWRIFCRDELRGVATDWNSGGASNQDFLPEWKRVLPNDKELRAYLRWMWLKEGVKWNPVTGEKDIASERYNNKAFQSDSLLAKQDTRASLPDTKIQQSEEVSDRTRENMTIAILRARNSADCRLADHPPARSTMAIEKTTNNDPTPHREKELKMKGARLSFTSKVTDIGHLHEKVRADRPTSSTYTR</sequence>
<feature type="region of interest" description="Disordered" evidence="3">
    <location>
        <begin position="186"/>
        <end position="226"/>
    </location>
</feature>
<feature type="compositionally biased region" description="Polar residues" evidence="3">
    <location>
        <begin position="1706"/>
        <end position="1722"/>
    </location>
</feature>
<dbReference type="SMART" id="SM00478">
    <property type="entry name" value="ENDO3c"/>
    <property type="match status" value="1"/>
</dbReference>
<dbReference type="SUPFAM" id="SSF57701">
    <property type="entry name" value="Zn2/Cys6 DNA-binding domain"/>
    <property type="match status" value="2"/>
</dbReference>
<feature type="compositionally biased region" description="Acidic residues" evidence="3">
    <location>
        <begin position="1115"/>
        <end position="1129"/>
    </location>
</feature>
<evidence type="ECO:0000256" key="2">
    <source>
        <dbReference type="ARBA" id="ARBA00023242"/>
    </source>
</evidence>
<feature type="compositionally biased region" description="Polar residues" evidence="3">
    <location>
        <begin position="713"/>
        <end position="724"/>
    </location>
</feature>
<feature type="compositionally biased region" description="Acidic residues" evidence="3">
    <location>
        <begin position="1183"/>
        <end position="1196"/>
    </location>
</feature>
<feature type="compositionally biased region" description="Polar residues" evidence="3">
    <location>
        <begin position="740"/>
        <end position="770"/>
    </location>
</feature>
<feature type="compositionally biased region" description="Basic and acidic residues" evidence="3">
    <location>
        <begin position="1504"/>
        <end position="1514"/>
    </location>
</feature>
<feature type="compositionally biased region" description="Basic and acidic residues" evidence="3">
    <location>
        <begin position="1168"/>
        <end position="1180"/>
    </location>
</feature>
<feature type="compositionally biased region" description="Basic and acidic residues" evidence="3">
    <location>
        <begin position="1197"/>
        <end position="1216"/>
    </location>
</feature>
<dbReference type="EMBL" id="WNWS01000252">
    <property type="protein sequence ID" value="KAE9973067.1"/>
    <property type="molecule type" value="Genomic_DNA"/>
</dbReference>
<feature type="compositionally biased region" description="Acidic residues" evidence="3">
    <location>
        <begin position="1435"/>
        <end position="1446"/>
    </location>
</feature>
<dbReference type="Pfam" id="PF00730">
    <property type="entry name" value="HhH-GPD"/>
    <property type="match status" value="1"/>
</dbReference>
<evidence type="ECO:0000313" key="6">
    <source>
        <dbReference type="Proteomes" id="UP000447873"/>
    </source>
</evidence>
<feature type="compositionally biased region" description="Polar residues" evidence="3">
    <location>
        <begin position="1012"/>
        <end position="1025"/>
    </location>
</feature>
<dbReference type="PANTHER" id="PTHR15074">
    <property type="entry name" value="METHYL-CPG-BINDING PROTEIN"/>
    <property type="match status" value="1"/>
</dbReference>
<feature type="compositionally biased region" description="Basic and acidic residues" evidence="3">
    <location>
        <begin position="509"/>
        <end position="537"/>
    </location>
</feature>
<dbReference type="SMART" id="SM00066">
    <property type="entry name" value="GAL4"/>
    <property type="match status" value="2"/>
</dbReference>
<feature type="compositionally biased region" description="Polar residues" evidence="3">
    <location>
        <begin position="938"/>
        <end position="954"/>
    </location>
</feature>
<feature type="compositionally biased region" description="Acidic residues" evidence="3">
    <location>
        <begin position="1028"/>
        <end position="1038"/>
    </location>
</feature>
<feature type="region of interest" description="Disordered" evidence="3">
    <location>
        <begin position="1560"/>
        <end position="1747"/>
    </location>
</feature>
<feature type="compositionally biased region" description="Acidic residues" evidence="3">
    <location>
        <begin position="1150"/>
        <end position="1167"/>
    </location>
</feature>
<feature type="domain" description="Zn(2)-C6 fungal-type" evidence="4">
    <location>
        <begin position="784"/>
        <end position="814"/>
    </location>
</feature>
<comment type="caution">
    <text evidence="5">The sequence shown here is derived from an EMBL/GenBank/DDBJ whole genome shotgun (WGS) entry which is preliminary data.</text>
</comment>
<dbReference type="PANTHER" id="PTHR15074:SF0">
    <property type="entry name" value="METHYL-CPG-BINDING DOMAIN PROTEIN 4-LIKE PROTEIN"/>
    <property type="match status" value="1"/>
</dbReference>
<accession>A0A8H3ULK1</accession>
<dbReference type="Proteomes" id="UP000447873">
    <property type="component" value="Unassembled WGS sequence"/>
</dbReference>
<dbReference type="Gene3D" id="4.10.240.10">
    <property type="entry name" value="Zn(2)-C6 fungal-type DNA-binding domain"/>
    <property type="match status" value="2"/>
</dbReference>
<dbReference type="InterPro" id="IPR003265">
    <property type="entry name" value="HhH-GPD_domain"/>
</dbReference>
<feature type="region of interest" description="Disordered" evidence="3">
    <location>
        <begin position="312"/>
        <end position="333"/>
    </location>
</feature>
<feature type="compositionally biased region" description="Basic residues" evidence="3">
    <location>
        <begin position="662"/>
        <end position="675"/>
    </location>
</feature>
<evidence type="ECO:0000256" key="3">
    <source>
        <dbReference type="SAM" id="MobiDB-lite"/>
    </source>
</evidence>
<dbReference type="InterPro" id="IPR036864">
    <property type="entry name" value="Zn2-C6_fun-type_DNA-bd_sf"/>
</dbReference>
<feature type="compositionally biased region" description="Basic and acidic residues" evidence="3">
    <location>
        <begin position="631"/>
        <end position="648"/>
    </location>
</feature>
<dbReference type="SUPFAM" id="SSF48150">
    <property type="entry name" value="DNA-glycosylase"/>
    <property type="match status" value="1"/>
</dbReference>
<dbReference type="InterPro" id="IPR011257">
    <property type="entry name" value="DNA_glycosylase"/>
</dbReference>
<reference evidence="5 6" key="1">
    <citation type="submission" date="2018-12" db="EMBL/GenBank/DDBJ databases">
        <title>Venturia inaequalis Genome Resource.</title>
        <authorList>
            <person name="Lichtner F.J."/>
        </authorList>
    </citation>
    <scope>NUCLEOTIDE SEQUENCE [LARGE SCALE GENOMIC DNA]</scope>
    <source>
        <strain evidence="5 6">120213</strain>
    </source>
</reference>
<feature type="compositionally biased region" description="Polar residues" evidence="3">
    <location>
        <begin position="312"/>
        <end position="329"/>
    </location>
</feature>
<dbReference type="GO" id="GO:0003824">
    <property type="term" value="F:catalytic activity"/>
    <property type="evidence" value="ECO:0007669"/>
    <property type="project" value="InterPro"/>
</dbReference>
<feature type="compositionally biased region" description="Polar residues" evidence="3">
    <location>
        <begin position="1300"/>
        <end position="1314"/>
    </location>
</feature>
<feature type="compositionally biased region" description="Acidic residues" evidence="3">
    <location>
        <begin position="1067"/>
        <end position="1083"/>
    </location>
</feature>
<feature type="domain" description="Zn(2)-C6 fungal-type" evidence="4">
    <location>
        <begin position="843"/>
        <end position="873"/>
    </location>
</feature>
<feature type="region of interest" description="Disordered" evidence="3">
    <location>
        <begin position="1012"/>
        <end position="1378"/>
    </location>
</feature>
<keyword evidence="2" id="KW-0539">Nucleus</keyword>
<feature type="region of interest" description="Disordered" evidence="3">
    <location>
        <begin position="1415"/>
        <end position="1535"/>
    </location>
</feature>
<protein>
    <recommendedName>
        <fullName evidence="4">Zn(2)-C6 fungal-type domain-containing protein</fullName>
    </recommendedName>
</protein>
<dbReference type="GO" id="GO:0008270">
    <property type="term" value="F:zinc ion binding"/>
    <property type="evidence" value="ECO:0007669"/>
    <property type="project" value="InterPro"/>
</dbReference>
<organism evidence="5 6">
    <name type="scientific">Venturia inaequalis</name>
    <name type="common">Apple scab fungus</name>
    <dbReference type="NCBI Taxonomy" id="5025"/>
    <lineage>
        <taxon>Eukaryota</taxon>
        <taxon>Fungi</taxon>
        <taxon>Dikarya</taxon>
        <taxon>Ascomycota</taxon>
        <taxon>Pezizomycotina</taxon>
        <taxon>Dothideomycetes</taxon>
        <taxon>Pleosporomycetidae</taxon>
        <taxon>Venturiales</taxon>
        <taxon>Venturiaceae</taxon>
        <taxon>Venturia</taxon>
    </lineage>
</organism>
<feature type="compositionally biased region" description="Low complexity" evidence="3">
    <location>
        <begin position="211"/>
        <end position="224"/>
    </location>
</feature>
<dbReference type="GO" id="GO:0005634">
    <property type="term" value="C:nucleus"/>
    <property type="evidence" value="ECO:0007669"/>
    <property type="project" value="UniProtKB-SubCell"/>
</dbReference>
<dbReference type="GO" id="GO:0003677">
    <property type="term" value="F:DNA binding"/>
    <property type="evidence" value="ECO:0007669"/>
    <property type="project" value="InterPro"/>
</dbReference>
<name>A0A8H3ULK1_VENIN</name>
<feature type="region of interest" description="Disordered" evidence="3">
    <location>
        <begin position="1761"/>
        <end position="1821"/>
    </location>
</feature>
<gene>
    <name evidence="5" type="ORF">EG328_004625</name>
</gene>
<feature type="compositionally biased region" description="Low complexity" evidence="3">
    <location>
        <begin position="1575"/>
        <end position="1595"/>
    </location>
</feature>
<dbReference type="InterPro" id="IPR001138">
    <property type="entry name" value="Zn2Cys6_DnaBD"/>
</dbReference>
<dbReference type="GO" id="GO:0000981">
    <property type="term" value="F:DNA-binding transcription factor activity, RNA polymerase II-specific"/>
    <property type="evidence" value="ECO:0007669"/>
    <property type="project" value="InterPro"/>
</dbReference>
<dbReference type="InterPro" id="IPR045138">
    <property type="entry name" value="MeCP2/MBD4"/>
</dbReference>
<feature type="compositionally biased region" description="Polar residues" evidence="3">
    <location>
        <begin position="1673"/>
        <end position="1695"/>
    </location>
</feature>
<evidence type="ECO:0000313" key="5">
    <source>
        <dbReference type="EMBL" id="KAE9973067.1"/>
    </source>
</evidence>
<feature type="compositionally biased region" description="Polar residues" evidence="3">
    <location>
        <begin position="1257"/>
        <end position="1280"/>
    </location>
</feature>
<feature type="region of interest" description="Disordered" evidence="3">
    <location>
        <begin position="597"/>
        <end position="617"/>
    </location>
</feature>
<dbReference type="PROSITE" id="PS00463">
    <property type="entry name" value="ZN2_CY6_FUNGAL_1"/>
    <property type="match status" value="1"/>
</dbReference>
<feature type="compositionally biased region" description="Acidic residues" evidence="3">
    <location>
        <begin position="920"/>
        <end position="931"/>
    </location>
</feature>
<feature type="compositionally biased region" description="Basic and acidic residues" evidence="3">
    <location>
        <begin position="1602"/>
        <end position="1629"/>
    </location>
</feature>
<feature type="compositionally biased region" description="Low complexity" evidence="3">
    <location>
        <begin position="877"/>
        <end position="892"/>
    </location>
</feature>
<dbReference type="Gene3D" id="1.10.340.30">
    <property type="entry name" value="Hypothetical protein, domain 2"/>
    <property type="match status" value="1"/>
</dbReference>
<feature type="compositionally biased region" description="Polar residues" evidence="3">
    <location>
        <begin position="961"/>
        <end position="972"/>
    </location>
</feature>
<feature type="compositionally biased region" description="Basic residues" evidence="3">
    <location>
        <begin position="1662"/>
        <end position="1671"/>
    </location>
</feature>
<comment type="subcellular location">
    <subcellularLocation>
        <location evidence="1">Nucleus</location>
    </subcellularLocation>
</comment>
<feature type="region of interest" description="Disordered" evidence="3">
    <location>
        <begin position="346"/>
        <end position="557"/>
    </location>
</feature>
<feature type="compositionally biased region" description="Acidic residues" evidence="3">
    <location>
        <begin position="1479"/>
        <end position="1493"/>
    </location>
</feature>
<dbReference type="Pfam" id="PF00172">
    <property type="entry name" value="Zn_clus"/>
    <property type="match status" value="2"/>
</dbReference>
<dbReference type="CDD" id="cd00067">
    <property type="entry name" value="GAL4"/>
    <property type="match status" value="2"/>
</dbReference>
<feature type="region of interest" description="Disordered" evidence="3">
    <location>
        <begin position="631"/>
        <end position="782"/>
    </location>
</feature>
<proteinExistence type="predicted"/>
<dbReference type="PROSITE" id="PS50048">
    <property type="entry name" value="ZN2_CY6_FUNGAL_2"/>
    <property type="match status" value="2"/>
</dbReference>
<feature type="region of interest" description="Disordered" evidence="3">
    <location>
        <begin position="872"/>
        <end position="990"/>
    </location>
</feature>
<feature type="compositionally biased region" description="Polar residues" evidence="3">
    <location>
        <begin position="410"/>
        <end position="423"/>
    </location>
</feature>
<evidence type="ECO:0000256" key="1">
    <source>
        <dbReference type="ARBA" id="ARBA00004123"/>
    </source>
</evidence>